<organism evidence="1 2">
    <name type="scientific">Rozella allomycis (strain CSF55)</name>
    <dbReference type="NCBI Taxonomy" id="988480"/>
    <lineage>
        <taxon>Eukaryota</taxon>
        <taxon>Fungi</taxon>
        <taxon>Fungi incertae sedis</taxon>
        <taxon>Cryptomycota</taxon>
        <taxon>Cryptomycota incertae sedis</taxon>
        <taxon>Rozella</taxon>
    </lineage>
</organism>
<name>A0A4P9YBE7_ROZAC</name>
<proteinExistence type="predicted"/>
<accession>A0A4P9YBE7</accession>
<gene>
    <name evidence="1" type="ORF">ROZALSC1DRAFT_31483</name>
</gene>
<reference evidence="2" key="1">
    <citation type="journal article" date="2018" name="Nat. Microbiol.">
        <title>Leveraging single-cell genomics to expand the fungal tree of life.</title>
        <authorList>
            <person name="Ahrendt S.R."/>
            <person name="Quandt C.A."/>
            <person name="Ciobanu D."/>
            <person name="Clum A."/>
            <person name="Salamov A."/>
            <person name="Andreopoulos B."/>
            <person name="Cheng J.F."/>
            <person name="Woyke T."/>
            <person name="Pelin A."/>
            <person name="Henrissat B."/>
            <person name="Reynolds N.K."/>
            <person name="Benny G.L."/>
            <person name="Smith M.E."/>
            <person name="James T.Y."/>
            <person name="Grigoriev I.V."/>
        </authorList>
    </citation>
    <scope>NUCLEOTIDE SEQUENCE [LARGE SCALE GENOMIC DNA]</scope>
    <source>
        <strain evidence="2">CSF55</strain>
    </source>
</reference>
<protein>
    <submittedName>
        <fullName evidence="1">Uncharacterized protein</fullName>
    </submittedName>
</protein>
<evidence type="ECO:0000313" key="2">
    <source>
        <dbReference type="Proteomes" id="UP000281549"/>
    </source>
</evidence>
<dbReference type="EMBL" id="ML006372">
    <property type="protein sequence ID" value="RKP16613.1"/>
    <property type="molecule type" value="Genomic_DNA"/>
</dbReference>
<evidence type="ECO:0000313" key="1">
    <source>
        <dbReference type="EMBL" id="RKP16613.1"/>
    </source>
</evidence>
<dbReference type="Proteomes" id="UP000281549">
    <property type="component" value="Unassembled WGS sequence"/>
</dbReference>
<sequence>MLVKMKIKVWSCSTAGEVTNAILDFEAMIYLRSNLKIEKMSTVFSSEVVAILSFKLTFHVSAFAPPHLVVNMIGKKFDKLQNSDIMKIEGEYAVYKA</sequence>
<dbReference type="AlphaFoldDB" id="A0A4P9YBE7"/>